<sequence>MSRPGPLTRSRAFAAIQQGEPPNLHDVEIIPEPFNTQHSCQAPQFATQASIAVNNIFSSIHASLSPDRNHQRPHLHNTQPQNMAGNHIINQPRRALQEQQTNDMFSTMLTLLQQQAARLS</sequence>
<accession>A0A392RUJ3</accession>
<proteinExistence type="predicted"/>
<evidence type="ECO:0000313" key="2">
    <source>
        <dbReference type="EMBL" id="MCI40308.1"/>
    </source>
</evidence>
<evidence type="ECO:0000256" key="1">
    <source>
        <dbReference type="SAM" id="MobiDB-lite"/>
    </source>
</evidence>
<organism evidence="2 3">
    <name type="scientific">Trifolium medium</name>
    <dbReference type="NCBI Taxonomy" id="97028"/>
    <lineage>
        <taxon>Eukaryota</taxon>
        <taxon>Viridiplantae</taxon>
        <taxon>Streptophyta</taxon>
        <taxon>Embryophyta</taxon>
        <taxon>Tracheophyta</taxon>
        <taxon>Spermatophyta</taxon>
        <taxon>Magnoliopsida</taxon>
        <taxon>eudicotyledons</taxon>
        <taxon>Gunneridae</taxon>
        <taxon>Pentapetalae</taxon>
        <taxon>rosids</taxon>
        <taxon>fabids</taxon>
        <taxon>Fabales</taxon>
        <taxon>Fabaceae</taxon>
        <taxon>Papilionoideae</taxon>
        <taxon>50 kb inversion clade</taxon>
        <taxon>NPAAA clade</taxon>
        <taxon>Hologalegina</taxon>
        <taxon>IRL clade</taxon>
        <taxon>Trifolieae</taxon>
        <taxon>Trifolium</taxon>
    </lineage>
</organism>
<dbReference type="EMBL" id="LXQA010278129">
    <property type="protein sequence ID" value="MCI40308.1"/>
    <property type="molecule type" value="Genomic_DNA"/>
</dbReference>
<feature type="region of interest" description="Disordered" evidence="1">
    <location>
        <begin position="62"/>
        <end position="102"/>
    </location>
</feature>
<keyword evidence="3" id="KW-1185">Reference proteome</keyword>
<feature type="non-terminal residue" evidence="2">
    <location>
        <position position="120"/>
    </location>
</feature>
<evidence type="ECO:0000313" key="3">
    <source>
        <dbReference type="Proteomes" id="UP000265520"/>
    </source>
</evidence>
<dbReference type="AlphaFoldDB" id="A0A392RUJ3"/>
<reference evidence="2 3" key="1">
    <citation type="journal article" date="2018" name="Front. Plant Sci.">
        <title>Red Clover (Trifolium pratense) and Zigzag Clover (T. medium) - A Picture of Genomic Similarities and Differences.</title>
        <authorList>
            <person name="Dluhosova J."/>
            <person name="Istvanek J."/>
            <person name="Nedelnik J."/>
            <person name="Repkova J."/>
        </authorList>
    </citation>
    <scope>NUCLEOTIDE SEQUENCE [LARGE SCALE GENOMIC DNA]</scope>
    <source>
        <strain evidence="3">cv. 10/8</strain>
        <tissue evidence="2">Leaf</tissue>
    </source>
</reference>
<protein>
    <submittedName>
        <fullName evidence="2">Uncharacterized protein</fullName>
    </submittedName>
</protein>
<comment type="caution">
    <text evidence="2">The sequence shown here is derived from an EMBL/GenBank/DDBJ whole genome shotgun (WGS) entry which is preliminary data.</text>
</comment>
<dbReference type="Proteomes" id="UP000265520">
    <property type="component" value="Unassembled WGS sequence"/>
</dbReference>
<name>A0A392RUJ3_9FABA</name>